<feature type="domain" description="Cobalamin-independent methionine synthase MetE C-terminal/archaeal" evidence="1">
    <location>
        <begin position="12"/>
        <end position="366"/>
    </location>
</feature>
<gene>
    <name evidence="2" type="ORF">AR1Y2_1244</name>
</gene>
<dbReference type="PANTHER" id="PTHR43844:SF1">
    <property type="entry name" value="METHIONINE SYNTHASE"/>
    <property type="match status" value="1"/>
</dbReference>
<evidence type="ECO:0000259" key="1">
    <source>
        <dbReference type="Pfam" id="PF01717"/>
    </source>
</evidence>
<dbReference type="NCBIfam" id="NF005085">
    <property type="entry name" value="PRK06520.1"/>
    <property type="match status" value="1"/>
</dbReference>
<dbReference type="CDD" id="cd03311">
    <property type="entry name" value="CIMS_C_terminal_like"/>
    <property type="match status" value="1"/>
</dbReference>
<dbReference type="InterPro" id="IPR002629">
    <property type="entry name" value="Met_Synth_C/arc"/>
</dbReference>
<accession>A0A4P8IAV4</accession>
<dbReference type="Gene3D" id="3.20.20.210">
    <property type="match status" value="1"/>
</dbReference>
<sequence>MKNKAPFRFDIVGSFLRPEGLKTARKEFQAGNLTQEQLRETEDKAILNLIEKQKKAGLSVITDGEFRRSWWHLDFMWGLNGVEKKQIESGYQFHDEVTRGETAVLTGKISGENHPFVEHFRFVKEQENDTVTARQTVPAPAQLLAELTRGDNAKITKSFYPDEDELVADIGAAYREVIGELYEAGCRNVQFDDCTWGMFCDVKYWENRQQDEVSVEEIAKQYVKVNNLAVEGRPDDLVVTTHVCRGNYHSTWASKGGYAPIAPFLFGEEHVDAYYLEFDDDRSGDFEPLKHVSENKKVVLGLITTKNPVLEDREAVIKRIREAEQYLPLDRLCLSPQCGFASTEEGNKLTEEEQWNKLKLVREVAEEVWN</sequence>
<keyword evidence="3" id="KW-1185">Reference proteome</keyword>
<reference evidence="2 3" key="1">
    <citation type="submission" date="2019-05" db="EMBL/GenBank/DDBJ databases">
        <title>Complete genome sequencing of Anaerostipes rhamnosivorans.</title>
        <authorList>
            <person name="Bui T.P.N."/>
            <person name="de Vos W.M."/>
        </authorList>
    </citation>
    <scope>NUCLEOTIDE SEQUENCE [LARGE SCALE GENOMIC DNA]</scope>
    <source>
        <strain evidence="2 3">1y2</strain>
    </source>
</reference>
<dbReference type="GO" id="GO:0008270">
    <property type="term" value="F:zinc ion binding"/>
    <property type="evidence" value="ECO:0007669"/>
    <property type="project" value="InterPro"/>
</dbReference>
<evidence type="ECO:0000313" key="3">
    <source>
        <dbReference type="Proteomes" id="UP000298653"/>
    </source>
</evidence>
<dbReference type="GO" id="GO:0009086">
    <property type="term" value="P:methionine biosynthetic process"/>
    <property type="evidence" value="ECO:0007669"/>
    <property type="project" value="InterPro"/>
</dbReference>
<organism evidence="2 3">
    <name type="scientific">Anaerostipes rhamnosivorans</name>
    <dbReference type="NCBI Taxonomy" id="1229621"/>
    <lineage>
        <taxon>Bacteria</taxon>
        <taxon>Bacillati</taxon>
        <taxon>Bacillota</taxon>
        <taxon>Clostridia</taxon>
        <taxon>Lachnospirales</taxon>
        <taxon>Lachnospiraceae</taxon>
        <taxon>Anaerostipes</taxon>
    </lineage>
</organism>
<proteinExistence type="predicted"/>
<dbReference type="AlphaFoldDB" id="A0A4P8IAV4"/>
<dbReference type="EMBL" id="CP040058">
    <property type="protein sequence ID" value="QCP34698.1"/>
    <property type="molecule type" value="Genomic_DNA"/>
</dbReference>
<dbReference type="GO" id="GO:0003871">
    <property type="term" value="F:5-methyltetrahydropteroyltriglutamate-homocysteine S-methyltransferase activity"/>
    <property type="evidence" value="ECO:0007669"/>
    <property type="project" value="InterPro"/>
</dbReference>
<dbReference type="OrthoDB" id="6430685at2"/>
<dbReference type="SUPFAM" id="SSF51726">
    <property type="entry name" value="UROD/MetE-like"/>
    <property type="match status" value="1"/>
</dbReference>
<dbReference type="Pfam" id="PF01717">
    <property type="entry name" value="Meth_synt_2"/>
    <property type="match status" value="1"/>
</dbReference>
<protein>
    <submittedName>
        <fullName evidence="2">Methionine synthase II (Cobalamin-independent)</fullName>
    </submittedName>
</protein>
<dbReference type="Proteomes" id="UP000298653">
    <property type="component" value="Chromosome"/>
</dbReference>
<evidence type="ECO:0000313" key="2">
    <source>
        <dbReference type="EMBL" id="QCP34698.1"/>
    </source>
</evidence>
<dbReference type="KEGG" id="arf:AR1Y2_1244"/>
<name>A0A4P8IAV4_9FIRM</name>
<dbReference type="InterPro" id="IPR038071">
    <property type="entry name" value="UROD/MetE-like_sf"/>
</dbReference>
<dbReference type="PANTHER" id="PTHR43844">
    <property type="entry name" value="METHIONINE SYNTHASE"/>
    <property type="match status" value="1"/>
</dbReference>
<dbReference type="RefSeq" id="WP_137328206.1">
    <property type="nucleotide sequence ID" value="NZ_CP040058.1"/>
</dbReference>